<evidence type="ECO:0000313" key="4">
    <source>
        <dbReference type="Proteomes" id="UP001229955"/>
    </source>
</evidence>
<name>A0AA49JWS6_9BACT</name>
<dbReference type="KEGG" id="pspc:Strain318_002643"/>
<keyword evidence="4" id="KW-1185">Reference proteome</keyword>
<reference evidence="2" key="1">
    <citation type="submission" date="2023-07" db="EMBL/GenBank/DDBJ databases">
        <authorList>
            <person name="Haufschild T."/>
            <person name="Kallscheuer N."/>
            <person name="Hammer J."/>
            <person name="Kohn T."/>
            <person name="Kabuu M."/>
            <person name="Jogler M."/>
            <person name="Wohfarth N."/>
            <person name="Heuer A."/>
            <person name="Rohde M."/>
            <person name="van Teeseling M.C.F."/>
            <person name="Jogler C."/>
        </authorList>
    </citation>
    <scope>NUCLEOTIDE SEQUENCE</scope>
    <source>
        <strain evidence="2">Strain 138</strain>
        <strain evidence="3">Strain 318</strain>
    </source>
</reference>
<evidence type="ECO:0000313" key="3">
    <source>
        <dbReference type="EMBL" id="WKW16232.1"/>
    </source>
</evidence>
<dbReference type="RefSeq" id="WP_367886184.1">
    <property type="nucleotide sequence ID" value="NZ_CP130612.1"/>
</dbReference>
<gene>
    <name evidence="2" type="ORF">Strain138_002643</name>
    <name evidence="3" type="ORF">Strain318_002643</name>
</gene>
<proteinExistence type="predicted"/>
<dbReference type="Gene3D" id="3.40.50.1820">
    <property type="entry name" value="alpha/beta hydrolase"/>
    <property type="match status" value="1"/>
</dbReference>
<sequence length="276" mass="29138">MRGEFVDVGGSRLYYYAAGTRGAGAPVVLIHGFPMTSRLWHDFVRDFAPGHRQIIVDLPGFGRSDPPSSARAGCGAHAAAIHALLDDLGVDQAFIVGHGLGGGVAQAFAVQWPTRVAGLALVSSAGFGVKPRRLARLARALGPLARHTPPALLAGLVHGSVRRGFADPHRAHLTLDTCLRHFTTTPGRDALAAHLAVMRHCDTAAWSRRLGELAVPAAVVWGADDPFYPVALGERLHQAIAGSSFTVIPGASHFVPEDQPDALRRALDPLLARAAL</sequence>
<dbReference type="InterPro" id="IPR029058">
    <property type="entry name" value="AB_hydrolase_fold"/>
</dbReference>
<dbReference type="SUPFAM" id="SSF53474">
    <property type="entry name" value="alpha/beta-Hydrolases"/>
    <property type="match status" value="1"/>
</dbReference>
<accession>A0AA49K2K0</accession>
<feature type="domain" description="AB hydrolase-1" evidence="1">
    <location>
        <begin position="26"/>
        <end position="258"/>
    </location>
</feature>
<accession>A0AA49JWS6</accession>
<dbReference type="Pfam" id="PF00561">
    <property type="entry name" value="Abhydrolase_1"/>
    <property type="match status" value="1"/>
</dbReference>
<organism evidence="2">
    <name type="scientific">Pseudogemmatithrix spongiicola</name>
    <dbReference type="NCBI Taxonomy" id="3062599"/>
    <lineage>
        <taxon>Bacteria</taxon>
        <taxon>Pseudomonadati</taxon>
        <taxon>Gemmatimonadota</taxon>
        <taxon>Gemmatimonadia</taxon>
        <taxon>Gemmatimonadales</taxon>
        <taxon>Gemmatimonadaceae</taxon>
        <taxon>Pseudogemmatithrix</taxon>
    </lineage>
</organism>
<dbReference type="EMBL" id="CP130613">
    <property type="protein sequence ID" value="WKW16232.1"/>
    <property type="molecule type" value="Genomic_DNA"/>
</dbReference>
<dbReference type="Proteomes" id="UP001229955">
    <property type="component" value="Chromosome"/>
</dbReference>
<evidence type="ECO:0000313" key="2">
    <source>
        <dbReference type="EMBL" id="WKW13325.1"/>
    </source>
</evidence>
<dbReference type="PANTHER" id="PTHR43689">
    <property type="entry name" value="HYDROLASE"/>
    <property type="match status" value="1"/>
</dbReference>
<dbReference type="AlphaFoldDB" id="A0AA49JWS6"/>
<dbReference type="EMBL" id="CP130612">
    <property type="protein sequence ID" value="WKW13325.1"/>
    <property type="molecule type" value="Genomic_DNA"/>
</dbReference>
<dbReference type="PANTHER" id="PTHR43689:SF8">
    <property type="entry name" value="ALPHA_BETA-HYDROLASES SUPERFAMILY PROTEIN"/>
    <property type="match status" value="1"/>
</dbReference>
<dbReference type="GO" id="GO:0016787">
    <property type="term" value="F:hydrolase activity"/>
    <property type="evidence" value="ECO:0007669"/>
    <property type="project" value="UniProtKB-KW"/>
</dbReference>
<keyword evidence="2" id="KW-0378">Hydrolase</keyword>
<protein>
    <submittedName>
        <fullName evidence="2">Alpha/beta hydrolase</fullName>
    </submittedName>
</protein>
<dbReference type="PRINTS" id="PR00111">
    <property type="entry name" value="ABHYDROLASE"/>
</dbReference>
<dbReference type="InterPro" id="IPR000073">
    <property type="entry name" value="AB_hydrolase_1"/>
</dbReference>
<evidence type="ECO:0000259" key="1">
    <source>
        <dbReference type="Pfam" id="PF00561"/>
    </source>
</evidence>